<dbReference type="GO" id="GO:0000139">
    <property type="term" value="C:Golgi membrane"/>
    <property type="evidence" value="ECO:0007669"/>
    <property type="project" value="TreeGrafter"/>
</dbReference>
<evidence type="ECO:0000256" key="4">
    <source>
        <dbReference type="ARBA" id="ARBA00022692"/>
    </source>
</evidence>
<dbReference type="GO" id="GO:0006906">
    <property type="term" value="P:vesicle fusion"/>
    <property type="evidence" value="ECO:0007669"/>
    <property type="project" value="TreeGrafter"/>
</dbReference>
<feature type="compositionally biased region" description="Low complexity" evidence="9">
    <location>
        <begin position="25"/>
        <end position="41"/>
    </location>
</feature>
<dbReference type="InterPro" id="IPR045242">
    <property type="entry name" value="Syntaxin"/>
</dbReference>
<dbReference type="PROSITE" id="PS50192">
    <property type="entry name" value="T_SNARE"/>
    <property type="match status" value="1"/>
</dbReference>
<keyword evidence="5" id="KW-0653">Protein transport</keyword>
<dbReference type="InterPro" id="IPR000727">
    <property type="entry name" value="T_SNARE_dom"/>
</dbReference>
<dbReference type="GO" id="GO:0031201">
    <property type="term" value="C:SNARE complex"/>
    <property type="evidence" value="ECO:0007669"/>
    <property type="project" value="TreeGrafter"/>
</dbReference>
<organism evidence="12 13">
    <name type="scientific">Oldenlandia corymbosa var. corymbosa</name>
    <dbReference type="NCBI Taxonomy" id="529605"/>
    <lineage>
        <taxon>Eukaryota</taxon>
        <taxon>Viridiplantae</taxon>
        <taxon>Streptophyta</taxon>
        <taxon>Embryophyta</taxon>
        <taxon>Tracheophyta</taxon>
        <taxon>Spermatophyta</taxon>
        <taxon>Magnoliopsida</taxon>
        <taxon>eudicotyledons</taxon>
        <taxon>Gunneridae</taxon>
        <taxon>Pentapetalae</taxon>
        <taxon>asterids</taxon>
        <taxon>lamiids</taxon>
        <taxon>Gentianales</taxon>
        <taxon>Rubiaceae</taxon>
        <taxon>Rubioideae</taxon>
        <taxon>Spermacoceae</taxon>
        <taxon>Hedyotis-Oldenlandia complex</taxon>
        <taxon>Oldenlandia</taxon>
    </lineage>
</organism>
<dbReference type="PANTHER" id="PTHR19957">
    <property type="entry name" value="SYNTAXIN"/>
    <property type="match status" value="1"/>
</dbReference>
<evidence type="ECO:0000256" key="5">
    <source>
        <dbReference type="ARBA" id="ARBA00022927"/>
    </source>
</evidence>
<dbReference type="GO" id="GO:0005484">
    <property type="term" value="F:SNAP receptor activity"/>
    <property type="evidence" value="ECO:0007669"/>
    <property type="project" value="InterPro"/>
</dbReference>
<dbReference type="InterPro" id="IPR010989">
    <property type="entry name" value="SNARE"/>
</dbReference>
<dbReference type="AlphaFoldDB" id="A0AAV1CZB9"/>
<comment type="subcellular location">
    <subcellularLocation>
        <location evidence="1">Membrane</location>
        <topology evidence="1">Single-pass type IV membrane protein</topology>
    </subcellularLocation>
</comment>
<proteinExistence type="inferred from homology"/>
<evidence type="ECO:0000256" key="6">
    <source>
        <dbReference type="ARBA" id="ARBA00022989"/>
    </source>
</evidence>
<evidence type="ECO:0000256" key="10">
    <source>
        <dbReference type="SAM" id="Phobius"/>
    </source>
</evidence>
<dbReference type="Proteomes" id="UP001161247">
    <property type="component" value="Chromosome 3"/>
</dbReference>
<evidence type="ECO:0000256" key="9">
    <source>
        <dbReference type="SAM" id="MobiDB-lite"/>
    </source>
</evidence>
<dbReference type="InterPro" id="IPR006012">
    <property type="entry name" value="Syntaxin/epimorphin_CS"/>
</dbReference>
<keyword evidence="13" id="KW-1185">Reference proteome</keyword>
<feature type="domain" description="T-SNARE coiled-coil homology" evidence="11">
    <location>
        <begin position="264"/>
        <end position="326"/>
    </location>
</feature>
<dbReference type="SMART" id="SM00397">
    <property type="entry name" value="t_SNARE"/>
    <property type="match status" value="1"/>
</dbReference>
<evidence type="ECO:0000259" key="11">
    <source>
        <dbReference type="PROSITE" id="PS50192"/>
    </source>
</evidence>
<feature type="transmembrane region" description="Helical" evidence="10">
    <location>
        <begin position="335"/>
        <end position="355"/>
    </location>
</feature>
<dbReference type="PANTHER" id="PTHR19957:SF3">
    <property type="entry name" value="SYNTAXIN-5"/>
    <property type="match status" value="1"/>
</dbReference>
<dbReference type="CDD" id="cd15844">
    <property type="entry name" value="SNARE_syntaxin5"/>
    <property type="match status" value="1"/>
</dbReference>
<dbReference type="GO" id="GO:0006886">
    <property type="term" value="P:intracellular protein transport"/>
    <property type="evidence" value="ECO:0007669"/>
    <property type="project" value="InterPro"/>
</dbReference>
<dbReference type="Gene3D" id="1.20.58.70">
    <property type="match status" value="1"/>
</dbReference>
<feature type="region of interest" description="Disordered" evidence="9">
    <location>
        <begin position="180"/>
        <end position="255"/>
    </location>
</feature>
<feature type="compositionally biased region" description="Low complexity" evidence="9">
    <location>
        <begin position="246"/>
        <end position="255"/>
    </location>
</feature>
<keyword evidence="3" id="KW-0813">Transport</keyword>
<evidence type="ECO:0000256" key="7">
    <source>
        <dbReference type="ARBA" id="ARBA00023054"/>
    </source>
</evidence>
<dbReference type="SUPFAM" id="SSF47661">
    <property type="entry name" value="t-snare proteins"/>
    <property type="match status" value="1"/>
</dbReference>
<evidence type="ECO:0000313" key="13">
    <source>
        <dbReference type="Proteomes" id="UP001161247"/>
    </source>
</evidence>
<dbReference type="Pfam" id="PF05739">
    <property type="entry name" value="SNARE"/>
    <property type="match status" value="1"/>
</dbReference>
<evidence type="ECO:0000256" key="2">
    <source>
        <dbReference type="ARBA" id="ARBA00009063"/>
    </source>
</evidence>
<dbReference type="GO" id="GO:0048278">
    <property type="term" value="P:vesicle docking"/>
    <property type="evidence" value="ECO:0007669"/>
    <property type="project" value="TreeGrafter"/>
</dbReference>
<keyword evidence="8 10" id="KW-0472">Membrane</keyword>
<feature type="compositionally biased region" description="Low complexity" evidence="9">
    <location>
        <begin position="53"/>
        <end position="66"/>
    </location>
</feature>
<comment type="similarity">
    <text evidence="2">Belongs to the syntaxin family.</text>
</comment>
<dbReference type="GO" id="GO:0000149">
    <property type="term" value="F:SNARE binding"/>
    <property type="evidence" value="ECO:0007669"/>
    <property type="project" value="TreeGrafter"/>
</dbReference>
<evidence type="ECO:0000256" key="1">
    <source>
        <dbReference type="ARBA" id="ARBA00004211"/>
    </source>
</evidence>
<dbReference type="PROSITE" id="PS00914">
    <property type="entry name" value="SYNTAXIN"/>
    <property type="match status" value="1"/>
</dbReference>
<feature type="region of interest" description="Disordered" evidence="9">
    <location>
        <begin position="25"/>
        <end position="78"/>
    </location>
</feature>
<evidence type="ECO:0000256" key="8">
    <source>
        <dbReference type="ARBA" id="ARBA00023136"/>
    </source>
</evidence>
<keyword evidence="4 10" id="KW-0812">Transmembrane</keyword>
<evidence type="ECO:0000256" key="3">
    <source>
        <dbReference type="ARBA" id="ARBA00022448"/>
    </source>
</evidence>
<gene>
    <name evidence="12" type="ORF">OLC1_LOCUS10146</name>
</gene>
<sequence length="356" mass="39408">MPVKATSYKDRTLEFENIVDRLRKSSPAASSLPPSHAPSSSRGVGGYDESLPSRVVQQSSSARSGAPNQTEFSKRASRIGLGIHQTSQKLSKLAKLAKTTTYFNDPTIEIQELTAVIKEDISALNSAVRDLQILCDSQNEAGVSADNAAHSITVVDNLKNSLMTATKEFKEVLTKRTEKLKSNENRKKMFSTVPKESTNPFVRQRPLVNKPNASAPGSTRSPPLWANGAGSSSELFPRNQADGESQPLLQQQQNQQQQLVPLQDNYMQSRAEALHNVESTIHELSNIFTQLATMVSQQGELAIRIDENVEDTLANVEGAQQQLVRYLNSISSNRWLMIKIFFVLVVFLMIFLFFVA</sequence>
<protein>
    <submittedName>
        <fullName evidence="12">OLC1v1037241C3</fullName>
    </submittedName>
</protein>
<name>A0AAV1CZB9_OLDCO</name>
<reference evidence="12" key="1">
    <citation type="submission" date="2023-03" db="EMBL/GenBank/DDBJ databases">
        <authorList>
            <person name="Julca I."/>
        </authorList>
    </citation>
    <scope>NUCLEOTIDE SEQUENCE</scope>
</reference>
<keyword evidence="7" id="KW-0175">Coiled coil</keyword>
<evidence type="ECO:0000313" key="12">
    <source>
        <dbReference type="EMBL" id="CAI9100275.1"/>
    </source>
</evidence>
<accession>A0AAV1CZB9</accession>
<dbReference type="EMBL" id="OX459120">
    <property type="protein sequence ID" value="CAI9100275.1"/>
    <property type="molecule type" value="Genomic_DNA"/>
</dbReference>
<feature type="compositionally biased region" description="Polar residues" evidence="9">
    <location>
        <begin position="211"/>
        <end position="221"/>
    </location>
</feature>
<dbReference type="GO" id="GO:0006888">
    <property type="term" value="P:endoplasmic reticulum to Golgi vesicle-mediated transport"/>
    <property type="evidence" value="ECO:0007669"/>
    <property type="project" value="TreeGrafter"/>
</dbReference>
<keyword evidence="6 10" id="KW-1133">Transmembrane helix</keyword>